<accession>A0A7W7Y0G3</accession>
<proteinExistence type="predicted"/>
<dbReference type="EMBL" id="JACHHX010000011">
    <property type="protein sequence ID" value="MBB5015830.1"/>
    <property type="molecule type" value="Genomic_DNA"/>
</dbReference>
<keyword evidence="1" id="KW-0472">Membrane</keyword>
<keyword evidence="1" id="KW-0812">Transmembrane</keyword>
<evidence type="ECO:0000313" key="2">
    <source>
        <dbReference type="EMBL" id="MBB5015830.1"/>
    </source>
</evidence>
<dbReference type="AlphaFoldDB" id="A0A7W7Y0G3"/>
<protein>
    <recommendedName>
        <fullName evidence="4">DUF2878 domain-containing protein</fullName>
    </recommendedName>
</protein>
<feature type="transmembrane region" description="Helical" evidence="1">
    <location>
        <begin position="7"/>
        <end position="28"/>
    </location>
</feature>
<feature type="transmembrane region" description="Helical" evidence="1">
    <location>
        <begin position="91"/>
        <end position="107"/>
    </location>
</feature>
<feature type="transmembrane region" description="Helical" evidence="1">
    <location>
        <begin position="149"/>
        <end position="168"/>
    </location>
</feature>
<evidence type="ECO:0000256" key="1">
    <source>
        <dbReference type="SAM" id="Phobius"/>
    </source>
</evidence>
<evidence type="ECO:0008006" key="4">
    <source>
        <dbReference type="Google" id="ProtNLM"/>
    </source>
</evidence>
<gene>
    <name evidence="2" type="ORF">HNQ58_001740</name>
</gene>
<organism evidence="2 3">
    <name type="scientific">Rehaibacterium terrae</name>
    <dbReference type="NCBI Taxonomy" id="1341696"/>
    <lineage>
        <taxon>Bacteria</taxon>
        <taxon>Pseudomonadati</taxon>
        <taxon>Pseudomonadota</taxon>
        <taxon>Gammaproteobacteria</taxon>
        <taxon>Lysobacterales</taxon>
        <taxon>Lysobacteraceae</taxon>
        <taxon>Rehaibacterium</taxon>
    </lineage>
</organism>
<feature type="transmembrane region" description="Helical" evidence="1">
    <location>
        <begin position="34"/>
        <end position="51"/>
    </location>
</feature>
<dbReference type="Pfam" id="PF11086">
    <property type="entry name" value="DUF2878"/>
    <property type="match status" value="1"/>
</dbReference>
<dbReference type="Proteomes" id="UP000519004">
    <property type="component" value="Unassembled WGS sequence"/>
</dbReference>
<feature type="transmembrane region" description="Helical" evidence="1">
    <location>
        <begin position="58"/>
        <end position="85"/>
    </location>
</feature>
<keyword evidence="3" id="KW-1185">Reference proteome</keyword>
<name>A0A7W7Y0G3_9GAMM</name>
<dbReference type="RefSeq" id="WP_221301229.1">
    <property type="nucleotide sequence ID" value="NZ_JACHHX010000011.1"/>
</dbReference>
<feature type="transmembrane region" description="Helical" evidence="1">
    <location>
        <begin position="119"/>
        <end position="137"/>
    </location>
</feature>
<keyword evidence="1" id="KW-1133">Transmembrane helix</keyword>
<dbReference type="InterPro" id="IPR021306">
    <property type="entry name" value="DUF2878"/>
</dbReference>
<sequence>MTRAPTMLSTLANAIGFQLVWFAAVIGAANGLSWLGPLAALAFAAAVLTWGGRRREDLSLLAVALPLGFALDTLWVRAGLVVFAAPWPESVAPPWIMAMWLGFALTLNHSLARLRGLPWLAAALGAAGAPLAYLAAARGFGAVQFVGDPLPALLAVSLAWALVVPLLLRVGRIHRTRIGAKVAGR</sequence>
<comment type="caution">
    <text evidence="2">The sequence shown here is derived from an EMBL/GenBank/DDBJ whole genome shotgun (WGS) entry which is preliminary data.</text>
</comment>
<evidence type="ECO:0000313" key="3">
    <source>
        <dbReference type="Proteomes" id="UP000519004"/>
    </source>
</evidence>
<reference evidence="2 3" key="1">
    <citation type="submission" date="2020-08" db="EMBL/GenBank/DDBJ databases">
        <title>Genomic Encyclopedia of Type Strains, Phase IV (KMG-IV): sequencing the most valuable type-strain genomes for metagenomic binning, comparative biology and taxonomic classification.</title>
        <authorList>
            <person name="Goeker M."/>
        </authorList>
    </citation>
    <scope>NUCLEOTIDE SEQUENCE [LARGE SCALE GENOMIC DNA]</scope>
    <source>
        <strain evidence="2 3">DSM 25897</strain>
    </source>
</reference>